<dbReference type="Pfam" id="PF01549">
    <property type="entry name" value="ShK"/>
    <property type="match status" value="1"/>
</dbReference>
<proteinExistence type="predicted"/>
<dbReference type="AlphaFoldDB" id="A0AAV5S862"/>
<dbReference type="PANTHER" id="PTHR46707:SF1">
    <property type="entry name" value="COEXPRESSED WITH POLYCYSTINS-RELATED"/>
    <property type="match status" value="1"/>
</dbReference>
<gene>
    <name evidence="4" type="ORF">PENTCL1PPCAC_183</name>
</gene>
<keyword evidence="2" id="KW-0732">Signal</keyword>
<dbReference type="PANTHER" id="PTHR46707">
    <property type="entry name" value="PROTEIN CBG07468"/>
    <property type="match status" value="1"/>
</dbReference>
<feature type="signal peptide" evidence="2">
    <location>
        <begin position="1"/>
        <end position="19"/>
    </location>
</feature>
<dbReference type="SMART" id="SM00254">
    <property type="entry name" value="ShKT"/>
    <property type="match status" value="2"/>
</dbReference>
<comment type="caution">
    <text evidence="4">The sequence shown here is derived from an EMBL/GenBank/DDBJ whole genome shotgun (WGS) entry which is preliminary data.</text>
</comment>
<evidence type="ECO:0000313" key="5">
    <source>
        <dbReference type="Proteomes" id="UP001432027"/>
    </source>
</evidence>
<evidence type="ECO:0000256" key="1">
    <source>
        <dbReference type="PROSITE-ProRule" id="PRU01005"/>
    </source>
</evidence>
<dbReference type="EMBL" id="BTSX01000001">
    <property type="protein sequence ID" value="GMS78008.1"/>
    <property type="molecule type" value="Genomic_DNA"/>
</dbReference>
<protein>
    <recommendedName>
        <fullName evidence="3">ShKT domain-containing protein</fullName>
    </recommendedName>
</protein>
<evidence type="ECO:0000256" key="2">
    <source>
        <dbReference type="SAM" id="SignalP"/>
    </source>
</evidence>
<dbReference type="PROSITE" id="PS51670">
    <property type="entry name" value="SHKT"/>
    <property type="match status" value="1"/>
</dbReference>
<reference evidence="4" key="1">
    <citation type="submission" date="2023-10" db="EMBL/GenBank/DDBJ databases">
        <title>Genome assembly of Pristionchus species.</title>
        <authorList>
            <person name="Yoshida K."/>
            <person name="Sommer R.J."/>
        </authorList>
    </citation>
    <scope>NUCLEOTIDE SEQUENCE</scope>
    <source>
        <strain evidence="4">RS0144</strain>
    </source>
</reference>
<accession>A0AAV5S862</accession>
<keyword evidence="5" id="KW-1185">Reference proteome</keyword>
<organism evidence="4 5">
    <name type="scientific">Pristionchus entomophagus</name>
    <dbReference type="NCBI Taxonomy" id="358040"/>
    <lineage>
        <taxon>Eukaryota</taxon>
        <taxon>Metazoa</taxon>
        <taxon>Ecdysozoa</taxon>
        <taxon>Nematoda</taxon>
        <taxon>Chromadorea</taxon>
        <taxon>Rhabditida</taxon>
        <taxon>Rhabditina</taxon>
        <taxon>Diplogasteromorpha</taxon>
        <taxon>Diplogasteroidea</taxon>
        <taxon>Neodiplogasteridae</taxon>
        <taxon>Pristionchus</taxon>
    </lineage>
</organism>
<evidence type="ECO:0000313" key="4">
    <source>
        <dbReference type="EMBL" id="GMS78008.1"/>
    </source>
</evidence>
<name>A0AAV5S862_9BILA</name>
<dbReference type="Proteomes" id="UP001432027">
    <property type="component" value="Unassembled WGS sequence"/>
</dbReference>
<feature type="chain" id="PRO_5043977794" description="ShKT domain-containing protein" evidence="2">
    <location>
        <begin position="20"/>
        <end position="118"/>
    </location>
</feature>
<evidence type="ECO:0000259" key="3">
    <source>
        <dbReference type="PROSITE" id="PS51670"/>
    </source>
</evidence>
<dbReference type="InterPro" id="IPR003582">
    <property type="entry name" value="ShKT_dom"/>
</dbReference>
<sequence length="118" mass="12345">MTSLLTTVSLLALVSGIAAQCTGNDHPSCASWKNNGYCTNAGAPMEQRKQYCGVTCGFCNTDGTQTAAGGGSLYPACTDANENCPAWNTNNNFCRDTATPNTLKLLHCCGTCRPIIQG</sequence>
<comment type="caution">
    <text evidence="1">Lacks conserved residue(s) required for the propagation of feature annotation.</text>
</comment>
<feature type="domain" description="ShKT" evidence="3">
    <location>
        <begin position="21"/>
        <end position="59"/>
    </location>
</feature>
<dbReference type="Gene3D" id="1.10.10.1940">
    <property type="match status" value="1"/>
</dbReference>